<gene>
    <name evidence="1" type="ORF">OLEA9_A019538</name>
</gene>
<accession>A0A8S0RJL4</accession>
<reference evidence="1 2" key="1">
    <citation type="submission" date="2019-12" db="EMBL/GenBank/DDBJ databases">
        <authorList>
            <person name="Alioto T."/>
            <person name="Alioto T."/>
            <person name="Gomez Garrido J."/>
        </authorList>
    </citation>
    <scope>NUCLEOTIDE SEQUENCE [LARGE SCALE GENOMIC DNA]</scope>
</reference>
<organism evidence="1 2">
    <name type="scientific">Olea europaea subsp. europaea</name>
    <dbReference type="NCBI Taxonomy" id="158383"/>
    <lineage>
        <taxon>Eukaryota</taxon>
        <taxon>Viridiplantae</taxon>
        <taxon>Streptophyta</taxon>
        <taxon>Embryophyta</taxon>
        <taxon>Tracheophyta</taxon>
        <taxon>Spermatophyta</taxon>
        <taxon>Magnoliopsida</taxon>
        <taxon>eudicotyledons</taxon>
        <taxon>Gunneridae</taxon>
        <taxon>Pentapetalae</taxon>
        <taxon>asterids</taxon>
        <taxon>lamiids</taxon>
        <taxon>Lamiales</taxon>
        <taxon>Oleaceae</taxon>
        <taxon>Oleeae</taxon>
        <taxon>Olea</taxon>
    </lineage>
</organism>
<evidence type="ECO:0000313" key="2">
    <source>
        <dbReference type="Proteomes" id="UP000594638"/>
    </source>
</evidence>
<comment type="caution">
    <text evidence="1">The sequence shown here is derived from an EMBL/GenBank/DDBJ whole genome shotgun (WGS) entry which is preliminary data.</text>
</comment>
<sequence>MRWHTAWNMEITSWPSQQQIKTIAVASPPPPMPKPNFSQVVLAAAPSIEMVHHLEHGDNIFHHSSRHRVRRCSNSIIGAPANDLGCTASSQSVEALPTMHIHLRHVSRQRKAEFATTIGHRSDLQCQCGEGRWVTAYWAENSRLCNFGALC</sequence>
<dbReference type="EMBL" id="CACTIH010003632">
    <property type="protein sequence ID" value="CAA2979687.1"/>
    <property type="molecule type" value="Genomic_DNA"/>
</dbReference>
<evidence type="ECO:0000313" key="1">
    <source>
        <dbReference type="EMBL" id="CAA2979687.1"/>
    </source>
</evidence>
<proteinExistence type="predicted"/>
<keyword evidence="2" id="KW-1185">Reference proteome</keyword>
<dbReference type="AlphaFoldDB" id="A0A8S0RJL4"/>
<dbReference type="Proteomes" id="UP000594638">
    <property type="component" value="Unassembled WGS sequence"/>
</dbReference>
<name>A0A8S0RJL4_OLEEU</name>
<dbReference type="Gramene" id="OE9A019538T1">
    <property type="protein sequence ID" value="OE9A019538C1"/>
    <property type="gene ID" value="OE9A019538"/>
</dbReference>
<protein>
    <submittedName>
        <fullName evidence="1">Uncharacterized protein</fullName>
    </submittedName>
</protein>